<evidence type="ECO:0000256" key="5">
    <source>
        <dbReference type="ARBA" id="ARBA00023136"/>
    </source>
</evidence>
<dbReference type="RefSeq" id="WP_281806739.1">
    <property type="nucleotide sequence ID" value="NZ_BSEC01000005.1"/>
</dbReference>
<evidence type="ECO:0000313" key="7">
    <source>
        <dbReference type="EMBL" id="GLI95757.1"/>
    </source>
</evidence>
<comment type="subcellular location">
    <subcellularLocation>
        <location evidence="1">Membrane</location>
        <topology evidence="1">Multi-pass membrane protein</topology>
    </subcellularLocation>
</comment>
<feature type="transmembrane region" description="Helical" evidence="6">
    <location>
        <begin position="160"/>
        <end position="182"/>
    </location>
</feature>
<dbReference type="AlphaFoldDB" id="A0A9W6GZ27"/>
<keyword evidence="3 6" id="KW-0812">Transmembrane</keyword>
<sequence>MTVLQSCTASNYGTGLIPTLLSNVDQAGCNYVQGAYQELARDLTAGGAGTSIASLLLILYVIFWAFGVWSGTATGSATDAAFRLFRAFVIYALATSWSDFVSFAYTLFNEGPSAIGNRLLAVGNNNTYSSPNAVVSALENIWNQISQAFQAHVAFSLFSLGAYLVGVACVIVIALFLAVATFTIILSKVFLWILLGLAPLMILMLLFNASSRFFSGWLNSVVQYAVLQMLVYAFLAFYLTVTQPVFANLATTMSSGSVDWSALAPFMLIGLTGMFLLTQLPALAASISGGMPMWGLTVGGLWRGIVRPPGSGAIANARIPLLGWRGLNRSIADRQAAARVKRIYGDAGAKALQDRLMKQ</sequence>
<evidence type="ECO:0000256" key="6">
    <source>
        <dbReference type="SAM" id="Phobius"/>
    </source>
</evidence>
<dbReference type="GO" id="GO:0016020">
    <property type="term" value="C:membrane"/>
    <property type="evidence" value="ECO:0007669"/>
    <property type="project" value="UniProtKB-SubCell"/>
</dbReference>
<feature type="transmembrane region" description="Helical" evidence="6">
    <location>
        <begin position="52"/>
        <end position="72"/>
    </location>
</feature>
<comment type="similarity">
    <text evidence="2">Belongs to the TrbL/VirB6 family.</text>
</comment>
<accession>A0A9W6GZ27</accession>
<evidence type="ECO:0000256" key="2">
    <source>
        <dbReference type="ARBA" id="ARBA00007802"/>
    </source>
</evidence>
<reference evidence="7" key="1">
    <citation type="journal article" date="2023" name="Int. J. Syst. Evol. Microbiol.">
        <title>Methylocystis iwaonis sp. nov., a type II methane-oxidizing bacterium from surface soil of a rice paddy field in Japan, and emended description of the genus Methylocystis (ex Whittenbury et al. 1970) Bowman et al. 1993.</title>
        <authorList>
            <person name="Kaise H."/>
            <person name="Sawadogo J.B."/>
            <person name="Alam M.S."/>
            <person name="Ueno C."/>
            <person name="Dianou D."/>
            <person name="Shinjo R."/>
            <person name="Asakawa S."/>
        </authorList>
    </citation>
    <scope>NUCLEOTIDE SEQUENCE</scope>
    <source>
        <strain evidence="7">LMG27198</strain>
    </source>
</reference>
<gene>
    <name evidence="7" type="ORF">LMG27198_47490</name>
</gene>
<dbReference type="EMBL" id="BSEC01000005">
    <property type="protein sequence ID" value="GLI95757.1"/>
    <property type="molecule type" value="Genomic_DNA"/>
</dbReference>
<protein>
    <recommendedName>
        <fullName evidence="9">TrbL/VirB6 plasmid conjugal transfer protein</fullName>
    </recommendedName>
</protein>
<keyword evidence="4 6" id="KW-1133">Transmembrane helix</keyword>
<organism evidence="7 8">
    <name type="scientific">Methylocystis echinoides</name>
    <dbReference type="NCBI Taxonomy" id="29468"/>
    <lineage>
        <taxon>Bacteria</taxon>
        <taxon>Pseudomonadati</taxon>
        <taxon>Pseudomonadota</taxon>
        <taxon>Alphaproteobacteria</taxon>
        <taxon>Hyphomicrobiales</taxon>
        <taxon>Methylocystaceae</taxon>
        <taxon>Methylocystis</taxon>
    </lineage>
</organism>
<dbReference type="Pfam" id="PF04610">
    <property type="entry name" value="TrbL"/>
    <property type="match status" value="1"/>
</dbReference>
<dbReference type="InterPro" id="IPR007688">
    <property type="entry name" value="Conjugal_tfr_TrbL/VirB6"/>
</dbReference>
<evidence type="ECO:0000313" key="8">
    <source>
        <dbReference type="Proteomes" id="UP001144323"/>
    </source>
</evidence>
<name>A0A9W6GZ27_9HYPH</name>
<evidence type="ECO:0000256" key="4">
    <source>
        <dbReference type="ARBA" id="ARBA00022989"/>
    </source>
</evidence>
<evidence type="ECO:0000256" key="3">
    <source>
        <dbReference type="ARBA" id="ARBA00022692"/>
    </source>
</evidence>
<dbReference type="GO" id="GO:0030255">
    <property type="term" value="P:protein secretion by the type IV secretion system"/>
    <property type="evidence" value="ECO:0007669"/>
    <property type="project" value="InterPro"/>
</dbReference>
<dbReference type="Proteomes" id="UP001144323">
    <property type="component" value="Unassembled WGS sequence"/>
</dbReference>
<feature type="transmembrane region" description="Helical" evidence="6">
    <location>
        <begin position="189"/>
        <end position="209"/>
    </location>
</feature>
<feature type="transmembrane region" description="Helical" evidence="6">
    <location>
        <begin position="260"/>
        <end position="277"/>
    </location>
</feature>
<keyword evidence="5 6" id="KW-0472">Membrane</keyword>
<evidence type="ECO:0008006" key="9">
    <source>
        <dbReference type="Google" id="ProtNLM"/>
    </source>
</evidence>
<evidence type="ECO:0000256" key="1">
    <source>
        <dbReference type="ARBA" id="ARBA00004141"/>
    </source>
</evidence>
<feature type="transmembrane region" description="Helical" evidence="6">
    <location>
        <begin position="84"/>
        <end position="108"/>
    </location>
</feature>
<comment type="caution">
    <text evidence="7">The sequence shown here is derived from an EMBL/GenBank/DDBJ whole genome shotgun (WGS) entry which is preliminary data.</text>
</comment>
<feature type="transmembrane region" description="Helical" evidence="6">
    <location>
        <begin position="221"/>
        <end position="239"/>
    </location>
</feature>
<proteinExistence type="inferred from homology"/>
<keyword evidence="8" id="KW-1185">Reference proteome</keyword>